<evidence type="ECO:0000313" key="2">
    <source>
        <dbReference type="Proteomes" id="UP000440004"/>
    </source>
</evidence>
<gene>
    <name evidence="1" type="ORF">GC105_13380</name>
</gene>
<dbReference type="RefSeq" id="WP_152805716.1">
    <property type="nucleotide sequence ID" value="NZ_WHNX01000027.1"/>
</dbReference>
<keyword evidence="2" id="KW-1185">Reference proteome</keyword>
<comment type="caution">
    <text evidence="1">The sequence shown here is derived from an EMBL/GenBank/DDBJ whole genome shotgun (WGS) entry which is preliminary data.</text>
</comment>
<proteinExistence type="predicted"/>
<dbReference type="AlphaFoldDB" id="A0A6A7KC69"/>
<evidence type="ECO:0000313" key="1">
    <source>
        <dbReference type="EMBL" id="MPW26777.1"/>
    </source>
</evidence>
<name>A0A6A7KC69_9FIRM</name>
<sequence>MCEANVYLVDENGEKTLLLEAVDRIIPEGDNVFIENIFGERKTVAARILEMALVDHKVLLSKII</sequence>
<dbReference type="InterPro" id="IPR019300">
    <property type="entry name" value="CooT"/>
</dbReference>
<dbReference type="Proteomes" id="UP000440004">
    <property type="component" value="Unassembled WGS sequence"/>
</dbReference>
<dbReference type="Pfam" id="PF10133">
    <property type="entry name" value="CooT"/>
    <property type="match status" value="1"/>
</dbReference>
<reference evidence="1 2" key="1">
    <citation type="submission" date="2019-10" db="EMBL/GenBank/DDBJ databases">
        <title>Alkalibaculum tamaniensis sp.nov., a new alkaliphilic acetogen, isolated on methoxylated aromatics from a mud volcano.</title>
        <authorList>
            <person name="Khomyakova M.A."/>
            <person name="Merkel A.Y."/>
            <person name="Bonch-Osmolovskaya E.A."/>
            <person name="Slobodkin A.I."/>
        </authorList>
    </citation>
    <scope>NUCLEOTIDE SEQUENCE [LARGE SCALE GENOMIC DNA]</scope>
    <source>
        <strain evidence="1 2">M08DMB</strain>
    </source>
</reference>
<dbReference type="EMBL" id="WHNX01000027">
    <property type="protein sequence ID" value="MPW26777.1"/>
    <property type="molecule type" value="Genomic_DNA"/>
</dbReference>
<organism evidence="1 2">
    <name type="scientific">Alkalibaculum sporogenes</name>
    <dbReference type="NCBI Taxonomy" id="2655001"/>
    <lineage>
        <taxon>Bacteria</taxon>
        <taxon>Bacillati</taxon>
        <taxon>Bacillota</taxon>
        <taxon>Clostridia</taxon>
        <taxon>Eubacteriales</taxon>
        <taxon>Eubacteriaceae</taxon>
        <taxon>Alkalibaculum</taxon>
    </lineage>
</organism>
<accession>A0A6A7KC69</accession>
<protein>
    <submittedName>
        <fullName evidence="1">CooT family nickel-binding protein</fullName>
    </submittedName>
</protein>